<protein>
    <submittedName>
        <fullName evidence="4">T9SS type A sorting domain-containing protein</fullName>
    </submittedName>
</protein>
<sequence length="239" mass="25322">MKKLYFNLLLAILFGATGVISAQNVSDVTITPTGGGTGGSGEGALGTDFSSVPITVEQGETLNVTFTLTHGSNNVERHFGVIKSAGGANPNQSNAVNVTYAHPGETSPHTNTISVVVYPTATLGTNVLRLNGKNWTNPTTSGWGTAIDIDITVVAAGSLSTNDKNAFEFRAYPNPVKDILHINTLEPISKVEIFDLLGKSVFTQYNVTDNINVASLNKSMYLVKLTSDNGVSTKKFLKE</sequence>
<dbReference type="Proteomes" id="UP000323930">
    <property type="component" value="Unassembled WGS sequence"/>
</dbReference>
<organism evidence="4 5">
    <name type="scientific">Seonamhaeicola marinus</name>
    <dbReference type="NCBI Taxonomy" id="1912246"/>
    <lineage>
        <taxon>Bacteria</taxon>
        <taxon>Pseudomonadati</taxon>
        <taxon>Bacteroidota</taxon>
        <taxon>Flavobacteriia</taxon>
        <taxon>Flavobacteriales</taxon>
        <taxon>Flavobacteriaceae</taxon>
    </lineage>
</organism>
<keyword evidence="1 2" id="KW-0732">Signal</keyword>
<dbReference type="Pfam" id="PF18962">
    <property type="entry name" value="Por_Secre_tail"/>
    <property type="match status" value="1"/>
</dbReference>
<name>A0A5D0JAJ0_9FLAO</name>
<reference evidence="4 5" key="1">
    <citation type="submission" date="2019-08" db="EMBL/GenBank/DDBJ databases">
        <title>Seonamhaeicola sediminis sp. nov., isolated from marine sediment.</title>
        <authorList>
            <person name="Cao W.R."/>
        </authorList>
    </citation>
    <scope>NUCLEOTIDE SEQUENCE [LARGE SCALE GENOMIC DNA]</scope>
    <source>
        <strain evidence="4 5">B011</strain>
    </source>
</reference>
<proteinExistence type="predicted"/>
<accession>A0A5D0JAJ0</accession>
<evidence type="ECO:0000259" key="3">
    <source>
        <dbReference type="Pfam" id="PF18962"/>
    </source>
</evidence>
<keyword evidence="5" id="KW-1185">Reference proteome</keyword>
<dbReference type="RefSeq" id="WP_148539746.1">
    <property type="nucleotide sequence ID" value="NZ_VSDQ01000163.1"/>
</dbReference>
<feature type="domain" description="Secretion system C-terminal sorting" evidence="3">
    <location>
        <begin position="172"/>
        <end position="236"/>
    </location>
</feature>
<dbReference type="NCBIfam" id="TIGR04183">
    <property type="entry name" value="Por_Secre_tail"/>
    <property type="match status" value="1"/>
</dbReference>
<feature type="signal peptide" evidence="2">
    <location>
        <begin position="1"/>
        <end position="22"/>
    </location>
</feature>
<evidence type="ECO:0000313" key="5">
    <source>
        <dbReference type="Proteomes" id="UP000323930"/>
    </source>
</evidence>
<gene>
    <name evidence="4" type="ORF">FUA24_01540</name>
</gene>
<evidence type="ECO:0000313" key="4">
    <source>
        <dbReference type="EMBL" id="TYA92140.1"/>
    </source>
</evidence>
<feature type="chain" id="PRO_5023098086" evidence="2">
    <location>
        <begin position="23"/>
        <end position="239"/>
    </location>
</feature>
<comment type="caution">
    <text evidence="4">The sequence shown here is derived from an EMBL/GenBank/DDBJ whole genome shotgun (WGS) entry which is preliminary data.</text>
</comment>
<dbReference type="InterPro" id="IPR026444">
    <property type="entry name" value="Secre_tail"/>
</dbReference>
<dbReference type="OrthoDB" id="1113525at2"/>
<evidence type="ECO:0000256" key="1">
    <source>
        <dbReference type="ARBA" id="ARBA00022729"/>
    </source>
</evidence>
<evidence type="ECO:0000256" key="2">
    <source>
        <dbReference type="SAM" id="SignalP"/>
    </source>
</evidence>
<dbReference type="AlphaFoldDB" id="A0A5D0JAJ0"/>
<dbReference type="EMBL" id="VSDQ01000163">
    <property type="protein sequence ID" value="TYA92140.1"/>
    <property type="molecule type" value="Genomic_DNA"/>
</dbReference>